<dbReference type="AlphaFoldDB" id="A0AAP0MED1"/>
<protein>
    <submittedName>
        <fullName evidence="1">Uncharacterized protein</fullName>
    </submittedName>
</protein>
<reference evidence="1 2" key="1">
    <citation type="submission" date="2024-05" db="EMBL/GenBank/DDBJ databases">
        <title>Haplotype-resolved chromosome-level genome assembly of Huyou (Citrus changshanensis).</title>
        <authorList>
            <person name="Miao C."/>
            <person name="Chen W."/>
            <person name="Wu Y."/>
            <person name="Wang L."/>
            <person name="Zhao S."/>
            <person name="Grierson D."/>
            <person name="Xu C."/>
            <person name="Chen K."/>
        </authorList>
    </citation>
    <scope>NUCLEOTIDE SEQUENCE [LARGE SCALE GENOMIC DNA]</scope>
    <source>
        <strain evidence="1">01-14</strain>
        <tissue evidence="1">Leaf</tissue>
    </source>
</reference>
<name>A0AAP0MED1_9ROSI</name>
<accession>A0AAP0MED1</accession>
<evidence type="ECO:0000313" key="2">
    <source>
        <dbReference type="Proteomes" id="UP001428341"/>
    </source>
</evidence>
<dbReference type="Proteomes" id="UP001428341">
    <property type="component" value="Unassembled WGS sequence"/>
</dbReference>
<sequence length="69" mass="8217">MSDKQNCCLRVLEMIFSDSLRRYCCWHIDANFKEKFLGLSLKFSFWKGCRVPTQLNSIIIYQSYRASIL</sequence>
<gene>
    <name evidence="1" type="ORF">WN944_001251</name>
</gene>
<keyword evidence="2" id="KW-1185">Reference proteome</keyword>
<organism evidence="1 2">
    <name type="scientific">Citrus x changshan-huyou</name>
    <dbReference type="NCBI Taxonomy" id="2935761"/>
    <lineage>
        <taxon>Eukaryota</taxon>
        <taxon>Viridiplantae</taxon>
        <taxon>Streptophyta</taxon>
        <taxon>Embryophyta</taxon>
        <taxon>Tracheophyta</taxon>
        <taxon>Spermatophyta</taxon>
        <taxon>Magnoliopsida</taxon>
        <taxon>eudicotyledons</taxon>
        <taxon>Gunneridae</taxon>
        <taxon>Pentapetalae</taxon>
        <taxon>rosids</taxon>
        <taxon>malvids</taxon>
        <taxon>Sapindales</taxon>
        <taxon>Rutaceae</taxon>
        <taxon>Aurantioideae</taxon>
        <taxon>Citrus</taxon>
    </lineage>
</organism>
<dbReference type="EMBL" id="JBCGBO010000004">
    <property type="protein sequence ID" value="KAK9208890.1"/>
    <property type="molecule type" value="Genomic_DNA"/>
</dbReference>
<proteinExistence type="predicted"/>
<comment type="caution">
    <text evidence="1">The sequence shown here is derived from an EMBL/GenBank/DDBJ whole genome shotgun (WGS) entry which is preliminary data.</text>
</comment>
<evidence type="ECO:0000313" key="1">
    <source>
        <dbReference type="EMBL" id="KAK9208890.1"/>
    </source>
</evidence>